<name>A0A1L9BC80_9BACT</name>
<organism evidence="1 2">
    <name type="scientific">Cystobacter ferrugineus</name>
    <dbReference type="NCBI Taxonomy" id="83449"/>
    <lineage>
        <taxon>Bacteria</taxon>
        <taxon>Pseudomonadati</taxon>
        <taxon>Myxococcota</taxon>
        <taxon>Myxococcia</taxon>
        <taxon>Myxococcales</taxon>
        <taxon>Cystobacterineae</taxon>
        <taxon>Archangiaceae</taxon>
        <taxon>Cystobacter</taxon>
    </lineage>
</organism>
<evidence type="ECO:0008006" key="3">
    <source>
        <dbReference type="Google" id="ProtNLM"/>
    </source>
</evidence>
<dbReference type="Proteomes" id="UP000182229">
    <property type="component" value="Unassembled WGS sequence"/>
</dbReference>
<keyword evidence="2" id="KW-1185">Reference proteome</keyword>
<sequence length="167" mass="17556">MSPRPFLSLLLGATLALGCGAPSESSGTGLGLELRLSQSVASEVGAFQVVVLREGRQRRCADLQRACVQQQVKSDELVVIQGPDGKKGRALRFSAALSDSGTQEMSADIPVGRDYVVIIEALSRTNPPRFLGSSCNYLDSVSATRNEPLIAAPITLTAANCDPTIAP</sequence>
<dbReference type="PROSITE" id="PS51257">
    <property type="entry name" value="PROKAR_LIPOPROTEIN"/>
    <property type="match status" value="1"/>
</dbReference>
<accession>A0A1L9BC80</accession>
<dbReference type="OrthoDB" id="5381440at2"/>
<reference evidence="2" key="1">
    <citation type="submission" date="2016-11" db="EMBL/GenBank/DDBJ databases">
        <authorList>
            <person name="Shukria A."/>
            <person name="Stevens D.C."/>
        </authorList>
    </citation>
    <scope>NUCLEOTIDE SEQUENCE [LARGE SCALE GENOMIC DNA]</scope>
    <source>
        <strain evidence="2">Cbfe23</strain>
    </source>
</reference>
<comment type="caution">
    <text evidence="1">The sequence shown here is derived from an EMBL/GenBank/DDBJ whole genome shotgun (WGS) entry which is preliminary data.</text>
</comment>
<dbReference type="AlphaFoldDB" id="A0A1L9BC80"/>
<evidence type="ECO:0000313" key="1">
    <source>
        <dbReference type="EMBL" id="OJH39838.1"/>
    </source>
</evidence>
<dbReference type="EMBL" id="MPIN01000003">
    <property type="protein sequence ID" value="OJH39838.1"/>
    <property type="molecule type" value="Genomic_DNA"/>
</dbReference>
<reference evidence="1 2" key="2">
    <citation type="submission" date="2016-12" db="EMBL/GenBank/DDBJ databases">
        <title>Draft Genome Sequence of Cystobacter ferrugineus Strain Cbfe23.</title>
        <authorList>
            <person name="Akbar S."/>
            <person name="Dowd S.E."/>
            <person name="Stevens D.C."/>
        </authorList>
    </citation>
    <scope>NUCLEOTIDE SEQUENCE [LARGE SCALE GENOMIC DNA]</scope>
    <source>
        <strain evidence="1 2">Cbfe23</strain>
    </source>
</reference>
<proteinExistence type="predicted"/>
<dbReference type="STRING" id="83449.BON30_12125"/>
<protein>
    <recommendedName>
        <fullName evidence="3">Lipoprotein</fullName>
    </recommendedName>
</protein>
<dbReference type="RefSeq" id="WP_071898468.1">
    <property type="nucleotide sequence ID" value="NZ_MPIN01000003.1"/>
</dbReference>
<evidence type="ECO:0000313" key="2">
    <source>
        <dbReference type="Proteomes" id="UP000182229"/>
    </source>
</evidence>
<gene>
    <name evidence="1" type="ORF">BON30_12125</name>
</gene>